<dbReference type="PANTHER" id="PTHR32196">
    <property type="entry name" value="ABC TRANSPORTER PERMEASE PROTEIN YPHD-RELATED-RELATED"/>
    <property type="match status" value="1"/>
</dbReference>
<evidence type="ECO:0000256" key="4">
    <source>
        <dbReference type="ARBA" id="ARBA00022989"/>
    </source>
</evidence>
<reference evidence="7 8" key="1">
    <citation type="journal article" date="2019" name="Int. J. Syst. Evol. Microbiol.">
        <title>The Global Catalogue of Microorganisms (GCM) 10K type strain sequencing project: providing services to taxonomists for standard genome sequencing and annotation.</title>
        <authorList>
            <consortium name="The Broad Institute Genomics Platform"/>
            <consortium name="The Broad Institute Genome Sequencing Center for Infectious Disease"/>
            <person name="Wu L."/>
            <person name="Ma J."/>
        </authorList>
    </citation>
    <scope>NUCLEOTIDE SEQUENCE [LARGE SCALE GENOMIC DNA]</scope>
    <source>
        <strain evidence="7 8">JCM 16014</strain>
    </source>
</reference>
<feature type="transmembrane region" description="Helical" evidence="6">
    <location>
        <begin position="246"/>
        <end position="265"/>
    </location>
</feature>
<evidence type="ECO:0000256" key="6">
    <source>
        <dbReference type="SAM" id="Phobius"/>
    </source>
</evidence>
<keyword evidence="2" id="KW-1003">Cell membrane</keyword>
<evidence type="ECO:0000313" key="8">
    <source>
        <dbReference type="Proteomes" id="UP001500751"/>
    </source>
</evidence>
<feature type="transmembrane region" description="Helical" evidence="6">
    <location>
        <begin position="272"/>
        <end position="291"/>
    </location>
</feature>
<dbReference type="PANTHER" id="PTHR32196:SF72">
    <property type="entry name" value="RIBOSE IMPORT PERMEASE PROTEIN RBSC"/>
    <property type="match status" value="1"/>
</dbReference>
<keyword evidence="5 6" id="KW-0472">Membrane</keyword>
<dbReference type="EMBL" id="BAAAQN010000003">
    <property type="protein sequence ID" value="GAA2014354.1"/>
    <property type="molecule type" value="Genomic_DNA"/>
</dbReference>
<evidence type="ECO:0000256" key="5">
    <source>
        <dbReference type="ARBA" id="ARBA00023136"/>
    </source>
</evidence>
<feature type="transmembrane region" description="Helical" evidence="6">
    <location>
        <begin position="173"/>
        <end position="192"/>
    </location>
</feature>
<dbReference type="Pfam" id="PF02653">
    <property type="entry name" value="BPD_transp_2"/>
    <property type="match status" value="1"/>
</dbReference>
<feature type="transmembrane region" description="Helical" evidence="6">
    <location>
        <begin position="59"/>
        <end position="88"/>
    </location>
</feature>
<evidence type="ECO:0000256" key="1">
    <source>
        <dbReference type="ARBA" id="ARBA00004651"/>
    </source>
</evidence>
<organism evidence="7 8">
    <name type="scientific">Catenulispora yoronensis</name>
    <dbReference type="NCBI Taxonomy" id="450799"/>
    <lineage>
        <taxon>Bacteria</taxon>
        <taxon>Bacillati</taxon>
        <taxon>Actinomycetota</taxon>
        <taxon>Actinomycetes</taxon>
        <taxon>Catenulisporales</taxon>
        <taxon>Catenulisporaceae</taxon>
        <taxon>Catenulispora</taxon>
    </lineage>
</organism>
<keyword evidence="8" id="KW-1185">Reference proteome</keyword>
<comment type="subcellular location">
    <subcellularLocation>
        <location evidence="1">Cell membrane</location>
        <topology evidence="1">Multi-pass membrane protein</topology>
    </subcellularLocation>
</comment>
<feature type="transmembrane region" description="Helical" evidence="6">
    <location>
        <begin position="21"/>
        <end position="39"/>
    </location>
</feature>
<evidence type="ECO:0000256" key="3">
    <source>
        <dbReference type="ARBA" id="ARBA00022692"/>
    </source>
</evidence>
<dbReference type="Proteomes" id="UP001500751">
    <property type="component" value="Unassembled WGS sequence"/>
</dbReference>
<keyword evidence="3 6" id="KW-0812">Transmembrane</keyword>
<comment type="caution">
    <text evidence="7">The sequence shown here is derived from an EMBL/GenBank/DDBJ whole genome shotgun (WGS) entry which is preliminary data.</text>
</comment>
<gene>
    <name evidence="7" type="ORF">GCM10009839_06570</name>
</gene>
<evidence type="ECO:0000313" key="7">
    <source>
        <dbReference type="EMBL" id="GAA2014354.1"/>
    </source>
</evidence>
<protein>
    <submittedName>
        <fullName evidence="7">ABC transporter permease</fullName>
    </submittedName>
</protein>
<keyword evidence="4 6" id="KW-1133">Transmembrane helix</keyword>
<proteinExistence type="predicted"/>
<sequence>MTARPAALPRLLGPLRTAVRRQPLFPVLLVVLLALSARYDGFGTVANFRNIAIQASPLVIAAVGMTFVILTAGIDLSVGSMLFLAAAIESGSLVVDHGPAVVFAVVCVAGVGMGLVNGLAVALTRVPALIVTLATMQVFRGAGGHITGQQNIGLPDALRGIGTGSLLGVPTPVVLAAAVVLGGIALFGRTTFGRYVQAVGSNQAAAQDAGLPVRGVLIGAYALAGLLAAVASLTQTARLGAVQPSIGQGYELTVVTAVVLGGTSLFGGRGSVGGSVLGAVVLTAVQTGLVFSGASPYVFDIVRGGVLLAAVLAAGARWREPARAVRRIVRRIRPATGPDLAA</sequence>
<accession>A0ABN2TMU0</accession>
<dbReference type="CDD" id="cd06579">
    <property type="entry name" value="TM_PBP1_transp_AraH_like"/>
    <property type="match status" value="1"/>
</dbReference>
<dbReference type="InterPro" id="IPR001851">
    <property type="entry name" value="ABC_transp_permease"/>
</dbReference>
<feature type="transmembrane region" description="Helical" evidence="6">
    <location>
        <begin position="213"/>
        <end position="234"/>
    </location>
</feature>
<evidence type="ECO:0000256" key="2">
    <source>
        <dbReference type="ARBA" id="ARBA00022475"/>
    </source>
</evidence>
<name>A0ABN2TMU0_9ACTN</name>
<dbReference type="RefSeq" id="WP_344663961.1">
    <property type="nucleotide sequence ID" value="NZ_BAAAQN010000003.1"/>
</dbReference>
<feature type="transmembrane region" description="Helical" evidence="6">
    <location>
        <begin position="100"/>
        <end position="123"/>
    </location>
</feature>
<feature type="transmembrane region" description="Helical" evidence="6">
    <location>
        <begin position="297"/>
        <end position="318"/>
    </location>
</feature>